<evidence type="ECO:0000313" key="2">
    <source>
        <dbReference type="Proteomes" id="UP000265520"/>
    </source>
</evidence>
<name>A0A392VH24_9FABA</name>
<feature type="non-terminal residue" evidence="1">
    <location>
        <position position="1"/>
    </location>
</feature>
<reference evidence="1 2" key="1">
    <citation type="journal article" date="2018" name="Front. Plant Sci.">
        <title>Red Clover (Trifolium pratense) and Zigzag Clover (T. medium) - A Picture of Genomic Similarities and Differences.</title>
        <authorList>
            <person name="Dluhosova J."/>
            <person name="Istvanek J."/>
            <person name="Nedelnik J."/>
            <person name="Repkova J."/>
        </authorList>
    </citation>
    <scope>NUCLEOTIDE SEQUENCE [LARGE SCALE GENOMIC DNA]</scope>
    <source>
        <strain evidence="2">cv. 10/8</strain>
        <tissue evidence="1">Leaf</tissue>
    </source>
</reference>
<feature type="non-terminal residue" evidence="1">
    <location>
        <position position="72"/>
    </location>
</feature>
<proteinExistence type="predicted"/>
<dbReference type="EMBL" id="LXQA011147935">
    <property type="protein sequence ID" value="MCI86722.1"/>
    <property type="molecule type" value="Genomic_DNA"/>
</dbReference>
<protein>
    <submittedName>
        <fullName evidence="1">Uncharacterized protein</fullName>
    </submittedName>
</protein>
<accession>A0A392VH24</accession>
<comment type="caution">
    <text evidence="1">The sequence shown here is derived from an EMBL/GenBank/DDBJ whole genome shotgun (WGS) entry which is preliminary data.</text>
</comment>
<organism evidence="1 2">
    <name type="scientific">Trifolium medium</name>
    <dbReference type="NCBI Taxonomy" id="97028"/>
    <lineage>
        <taxon>Eukaryota</taxon>
        <taxon>Viridiplantae</taxon>
        <taxon>Streptophyta</taxon>
        <taxon>Embryophyta</taxon>
        <taxon>Tracheophyta</taxon>
        <taxon>Spermatophyta</taxon>
        <taxon>Magnoliopsida</taxon>
        <taxon>eudicotyledons</taxon>
        <taxon>Gunneridae</taxon>
        <taxon>Pentapetalae</taxon>
        <taxon>rosids</taxon>
        <taxon>fabids</taxon>
        <taxon>Fabales</taxon>
        <taxon>Fabaceae</taxon>
        <taxon>Papilionoideae</taxon>
        <taxon>50 kb inversion clade</taxon>
        <taxon>NPAAA clade</taxon>
        <taxon>Hologalegina</taxon>
        <taxon>IRL clade</taxon>
        <taxon>Trifolieae</taxon>
        <taxon>Trifolium</taxon>
    </lineage>
</organism>
<evidence type="ECO:0000313" key="1">
    <source>
        <dbReference type="EMBL" id="MCI86722.1"/>
    </source>
</evidence>
<sequence>ANDGEVFVEADDKGFEGDGVVKLENEINKFLQEEGDGGTGTGIKAEINHSDSVVLESVSGDNLEDDVVENGG</sequence>
<keyword evidence="2" id="KW-1185">Reference proteome</keyword>
<dbReference type="Proteomes" id="UP000265520">
    <property type="component" value="Unassembled WGS sequence"/>
</dbReference>
<dbReference type="AlphaFoldDB" id="A0A392VH24"/>